<protein>
    <submittedName>
        <fullName evidence="3">Uncharacterized protein</fullName>
    </submittedName>
</protein>
<dbReference type="FunFam" id="1.25.40.10:FF:000344">
    <property type="entry name" value="Pentatricopeptide repeat-containing protein"/>
    <property type="match status" value="1"/>
</dbReference>
<keyword evidence="1" id="KW-0677">Repeat</keyword>
<dbReference type="EMBL" id="LR746274">
    <property type="protein sequence ID" value="CAA7405211.1"/>
    <property type="molecule type" value="Genomic_DNA"/>
</dbReference>
<dbReference type="PANTHER" id="PTHR47926:SF411">
    <property type="entry name" value="PENTATRICOPEPTIDE REPEAT-CONTAINING PROTEIN"/>
    <property type="match status" value="1"/>
</dbReference>
<feature type="repeat" description="PPR" evidence="2">
    <location>
        <begin position="215"/>
        <end position="249"/>
    </location>
</feature>
<dbReference type="InterPro" id="IPR011990">
    <property type="entry name" value="TPR-like_helical_dom_sf"/>
</dbReference>
<evidence type="ECO:0000256" key="2">
    <source>
        <dbReference type="PROSITE-ProRule" id="PRU00708"/>
    </source>
</evidence>
<dbReference type="AlphaFoldDB" id="A0A7I8L5D1"/>
<gene>
    <name evidence="3" type="ORF">SI8410_11015889</name>
</gene>
<dbReference type="Pfam" id="PF20431">
    <property type="entry name" value="E_motif"/>
    <property type="match status" value="1"/>
</dbReference>
<feature type="repeat" description="PPR" evidence="2">
    <location>
        <begin position="320"/>
        <end position="354"/>
    </location>
</feature>
<evidence type="ECO:0000313" key="4">
    <source>
        <dbReference type="Proteomes" id="UP000663760"/>
    </source>
</evidence>
<feature type="repeat" description="PPR" evidence="2">
    <location>
        <begin position="289"/>
        <end position="319"/>
    </location>
</feature>
<organism evidence="3 4">
    <name type="scientific">Spirodela intermedia</name>
    <name type="common">Intermediate duckweed</name>
    <dbReference type="NCBI Taxonomy" id="51605"/>
    <lineage>
        <taxon>Eukaryota</taxon>
        <taxon>Viridiplantae</taxon>
        <taxon>Streptophyta</taxon>
        <taxon>Embryophyta</taxon>
        <taxon>Tracheophyta</taxon>
        <taxon>Spermatophyta</taxon>
        <taxon>Magnoliopsida</taxon>
        <taxon>Liliopsida</taxon>
        <taxon>Araceae</taxon>
        <taxon>Lemnoideae</taxon>
        <taxon>Spirodela</taxon>
    </lineage>
</organism>
<sequence length="533" mass="58108">MWGCCFSSWLISFLGNSTVRRRRYARFSAAAADCQNENWISGNSLYKRHPHLQRLEACDNSPWQLFPVLTYIIVSGLFQNPFVASRVLHICCNGDPPDLNFATVVFRQIRRPNLFSWNTIIKGFAESEDRRSIAFSFYRQMLDRGILPDKHTFPFLLTGCRPPSTAKSGKFLHAHCVVLGFSMDTFVQTALVNMYLGCGHKTDARHLFDKMTSRDIVSWTCLISGLIAGGHHEEALEVFKALRSDEGQSAVKATVATMVSAMAASAFLGALDHTRALHGNLEKTGYMADTFIGNSLINGYAKCGSIGSSSKIFQQMKDRDLLSWTAIISGFAANGMAQEALGAFAGMRAAGIVPDPVAFLAVLSACSHAGLVDEGVENFELMQRSYKLSPGLKHYGCMVDLFARAGLLRRACEFISAMPLRPSMAALGALLSACRAKGELELAEAVAGVIVSSGESASGAGVLLSNMYADESRWQEASLVRKKVTGGGLRKPPGHSWIEVEGVVYRFMVENGSDPHLKEIISALDAFAKDGRS</sequence>
<dbReference type="NCBIfam" id="TIGR00756">
    <property type="entry name" value="PPR"/>
    <property type="match status" value="4"/>
</dbReference>
<proteinExistence type="predicted"/>
<dbReference type="OrthoDB" id="185373at2759"/>
<evidence type="ECO:0000313" key="3">
    <source>
        <dbReference type="EMBL" id="CAA7405211.1"/>
    </source>
</evidence>
<reference evidence="3" key="1">
    <citation type="submission" date="2020-02" db="EMBL/GenBank/DDBJ databases">
        <authorList>
            <person name="Scholz U."/>
            <person name="Mascher M."/>
            <person name="Fiebig A."/>
        </authorList>
    </citation>
    <scope>NUCLEOTIDE SEQUENCE</scope>
</reference>
<feature type="repeat" description="PPR" evidence="2">
    <location>
        <begin position="113"/>
        <end position="148"/>
    </location>
</feature>
<dbReference type="GO" id="GO:0009451">
    <property type="term" value="P:RNA modification"/>
    <property type="evidence" value="ECO:0007669"/>
    <property type="project" value="InterPro"/>
</dbReference>
<name>A0A7I8L5D1_SPIIN</name>
<accession>A0A7I8L5D1</accession>
<evidence type="ECO:0000256" key="1">
    <source>
        <dbReference type="ARBA" id="ARBA00022737"/>
    </source>
</evidence>
<dbReference type="InterPro" id="IPR002885">
    <property type="entry name" value="PPR_rpt"/>
</dbReference>
<dbReference type="Pfam" id="PF01535">
    <property type="entry name" value="PPR"/>
    <property type="match status" value="5"/>
</dbReference>
<dbReference type="FunFam" id="1.25.40.10:FF:000184">
    <property type="entry name" value="Pentatricopeptide repeat-containing protein, chloroplastic"/>
    <property type="match status" value="1"/>
</dbReference>
<dbReference type="Proteomes" id="UP000663760">
    <property type="component" value="Chromosome 11"/>
</dbReference>
<dbReference type="InterPro" id="IPR046960">
    <property type="entry name" value="PPR_At4g14850-like_plant"/>
</dbReference>
<dbReference type="PANTHER" id="PTHR47926">
    <property type="entry name" value="PENTATRICOPEPTIDE REPEAT-CONTAINING PROTEIN"/>
    <property type="match status" value="1"/>
</dbReference>
<dbReference type="PROSITE" id="PS51375">
    <property type="entry name" value="PPR"/>
    <property type="match status" value="4"/>
</dbReference>
<dbReference type="Pfam" id="PF13041">
    <property type="entry name" value="PPR_2"/>
    <property type="match status" value="1"/>
</dbReference>
<dbReference type="Gene3D" id="1.25.40.10">
    <property type="entry name" value="Tetratricopeptide repeat domain"/>
    <property type="match status" value="3"/>
</dbReference>
<dbReference type="InterPro" id="IPR046848">
    <property type="entry name" value="E_motif"/>
</dbReference>
<dbReference type="GO" id="GO:0003723">
    <property type="term" value="F:RNA binding"/>
    <property type="evidence" value="ECO:0007669"/>
    <property type="project" value="InterPro"/>
</dbReference>
<keyword evidence="4" id="KW-1185">Reference proteome</keyword>